<dbReference type="EC" id="3.7.1.12" evidence="1"/>
<dbReference type="Proteomes" id="UP000427373">
    <property type="component" value="Chromosome"/>
</dbReference>
<protein>
    <submittedName>
        <fullName evidence="1">Cobalt-precorrin 5A hydrolase</fullName>
        <ecNumber evidence="1">3.7.1.12</ecNumber>
    </submittedName>
</protein>
<name>A0A650CJ31_SULOH</name>
<dbReference type="PANTHER" id="PTHR37477">
    <property type="entry name" value="COBALT-PRECORRIN-5A HYDROLASE"/>
    <property type="match status" value="1"/>
</dbReference>
<dbReference type="KEGG" id="soh:D1869_12080"/>
<dbReference type="AlphaFoldDB" id="A0A650CJ31"/>
<dbReference type="InterPro" id="IPR038029">
    <property type="entry name" value="GbiG_N_sf"/>
</dbReference>
<evidence type="ECO:0000313" key="1">
    <source>
        <dbReference type="EMBL" id="MBB5254954.1"/>
    </source>
</evidence>
<dbReference type="PANTHER" id="PTHR37477:SF1">
    <property type="entry name" value="COBALT-PRECORRIN-5A HYDROLASE"/>
    <property type="match status" value="1"/>
</dbReference>
<evidence type="ECO:0000313" key="2">
    <source>
        <dbReference type="EMBL" id="QGR17830.1"/>
    </source>
</evidence>
<keyword evidence="1" id="KW-0378">Hydrolase</keyword>
<keyword evidence="3" id="KW-1185">Reference proteome</keyword>
<evidence type="ECO:0000313" key="4">
    <source>
        <dbReference type="Proteomes" id="UP000582213"/>
    </source>
</evidence>
<dbReference type="InterPro" id="IPR052553">
    <property type="entry name" value="CbiG_hydrolase"/>
</dbReference>
<dbReference type="EMBL" id="JACHFY010000032">
    <property type="protein sequence ID" value="MBB5254954.1"/>
    <property type="molecule type" value="Genomic_DNA"/>
</dbReference>
<dbReference type="RefSeq" id="WP_156015305.1">
    <property type="nucleotide sequence ID" value="NZ_CP045484.1"/>
</dbReference>
<dbReference type="SUPFAM" id="SSF159672">
    <property type="entry name" value="CbiG N-terminal domain-like"/>
    <property type="match status" value="1"/>
</dbReference>
<reference evidence="1 4" key="2">
    <citation type="submission" date="2020-08" db="EMBL/GenBank/DDBJ databases">
        <title>Genomic Encyclopedia of Type Strains, Phase IV (KMG-IV): sequencing the most valuable type-strain genomes for metagenomic binning, comparative biology and taxonomic classification.</title>
        <authorList>
            <person name="Goeker M."/>
        </authorList>
    </citation>
    <scope>NUCLEOTIDE SEQUENCE [LARGE SCALE GENOMIC DNA]</scope>
    <source>
        <strain evidence="1 4">DSM 12421</strain>
    </source>
</reference>
<dbReference type="GeneID" id="42801994"/>
<organism evidence="2 3">
    <name type="scientific">Sulfurisphaera ohwakuensis</name>
    <dbReference type="NCBI Taxonomy" id="69656"/>
    <lineage>
        <taxon>Archaea</taxon>
        <taxon>Thermoproteota</taxon>
        <taxon>Thermoprotei</taxon>
        <taxon>Sulfolobales</taxon>
        <taxon>Sulfolobaceae</taxon>
        <taxon>Sulfurisphaera</taxon>
    </lineage>
</organism>
<dbReference type="Proteomes" id="UP000582213">
    <property type="component" value="Unassembled WGS sequence"/>
</dbReference>
<proteinExistence type="predicted"/>
<dbReference type="EMBL" id="CP045484">
    <property type="protein sequence ID" value="QGR17830.1"/>
    <property type="molecule type" value="Genomic_DNA"/>
</dbReference>
<reference evidence="2 3" key="1">
    <citation type="submission" date="2019-10" db="EMBL/GenBank/DDBJ databases">
        <title>Genome Sequences from Six Type Strain Members of the Archaeal Family Sulfolobaceae: Acidianus ambivalens, Acidianus infernus, Metallosphaera prunae, Stygiolobus azoricus, Sulfolobus metallicus, and Sulfurisphaera ohwakuensis.</title>
        <authorList>
            <person name="Counts J.A."/>
            <person name="Kelly R.M."/>
        </authorList>
    </citation>
    <scope>NUCLEOTIDE SEQUENCE [LARGE SCALE GENOMIC DNA]</scope>
    <source>
        <strain evidence="2 3">TA-1</strain>
    </source>
</reference>
<gene>
    <name evidence="2" type="ORF">D1869_12080</name>
    <name evidence="1" type="ORF">HNQ62_002728</name>
</gene>
<dbReference type="GO" id="GO:0043779">
    <property type="term" value="F:cobalt-precorrin-5A acetaldehyde-lyase activity"/>
    <property type="evidence" value="ECO:0007669"/>
    <property type="project" value="UniProtKB-EC"/>
</dbReference>
<evidence type="ECO:0000313" key="3">
    <source>
        <dbReference type="Proteomes" id="UP000427373"/>
    </source>
</evidence>
<sequence length="273" mass="30727">MYFTRIRVIGEGEIAKNISSLLSSLGYELSSSKPNLYIIVGEMERALKFVNKKAGLIFVSEDGEYVIPLKRESKGVSFVASIISDLLNANLISTSKFSQLGLYSVEEFSWINALYTRNKEEVKKANKKLLDKKKLYVYSDGVSLMLPEGYIRVQTPCEADIIIGEGKCNGVLLKPIKMVVGLYYIEKIPFEVLLYSVKLTMKSLYVNENRVDVILTPVNDRNAKELSRLLNAEHMVINADTCEEMLYSYGGRILLKEVNRAYGVISCLAGLYL</sequence>
<accession>A0A650CJ31</accession>